<keyword evidence="2" id="KW-1185">Reference proteome</keyword>
<accession>A0A4Z2J1H0</accession>
<organism evidence="1 2">
    <name type="scientific">Liparis tanakae</name>
    <name type="common">Tanaka's snailfish</name>
    <dbReference type="NCBI Taxonomy" id="230148"/>
    <lineage>
        <taxon>Eukaryota</taxon>
        <taxon>Metazoa</taxon>
        <taxon>Chordata</taxon>
        <taxon>Craniata</taxon>
        <taxon>Vertebrata</taxon>
        <taxon>Euteleostomi</taxon>
        <taxon>Actinopterygii</taxon>
        <taxon>Neopterygii</taxon>
        <taxon>Teleostei</taxon>
        <taxon>Neoteleostei</taxon>
        <taxon>Acanthomorphata</taxon>
        <taxon>Eupercaria</taxon>
        <taxon>Perciformes</taxon>
        <taxon>Cottioidei</taxon>
        <taxon>Cottales</taxon>
        <taxon>Liparidae</taxon>
        <taxon>Liparis</taxon>
    </lineage>
</organism>
<protein>
    <submittedName>
        <fullName evidence="1">Uncharacterized protein</fullName>
    </submittedName>
</protein>
<comment type="caution">
    <text evidence="1">The sequence shown here is derived from an EMBL/GenBank/DDBJ whole genome shotgun (WGS) entry which is preliminary data.</text>
</comment>
<evidence type="ECO:0000313" key="2">
    <source>
        <dbReference type="Proteomes" id="UP000314294"/>
    </source>
</evidence>
<proteinExistence type="predicted"/>
<sequence>MYPLVPPVVLAQSAGPLLTPAYGPRQTSSLLPVLHRLALSCRPTSAYQRHGRPGETRTEG</sequence>
<name>A0A4Z2J1H0_9TELE</name>
<evidence type="ECO:0000313" key="1">
    <source>
        <dbReference type="EMBL" id="TNN83654.1"/>
    </source>
</evidence>
<dbReference type="EMBL" id="SRLO01000032">
    <property type="protein sequence ID" value="TNN83654.1"/>
    <property type="molecule type" value="Genomic_DNA"/>
</dbReference>
<dbReference type="AlphaFoldDB" id="A0A4Z2J1H0"/>
<dbReference type="Proteomes" id="UP000314294">
    <property type="component" value="Unassembled WGS sequence"/>
</dbReference>
<reference evidence="1 2" key="1">
    <citation type="submission" date="2019-03" db="EMBL/GenBank/DDBJ databases">
        <title>First draft genome of Liparis tanakae, snailfish: a comprehensive survey of snailfish specific genes.</title>
        <authorList>
            <person name="Kim W."/>
            <person name="Song I."/>
            <person name="Jeong J.-H."/>
            <person name="Kim D."/>
            <person name="Kim S."/>
            <person name="Ryu S."/>
            <person name="Song J.Y."/>
            <person name="Lee S.K."/>
        </authorList>
    </citation>
    <scope>NUCLEOTIDE SEQUENCE [LARGE SCALE GENOMIC DNA]</scope>
    <source>
        <tissue evidence="1">Muscle</tissue>
    </source>
</reference>
<gene>
    <name evidence="1" type="ORF">EYF80_006172</name>
</gene>